<organism evidence="3 4">
    <name type="scientific">Pseudoneobacillus rhizosphaerae</name>
    <dbReference type="NCBI Taxonomy" id="2880968"/>
    <lineage>
        <taxon>Bacteria</taxon>
        <taxon>Bacillati</taxon>
        <taxon>Bacillota</taxon>
        <taxon>Bacilli</taxon>
        <taxon>Bacillales</taxon>
        <taxon>Bacillaceae</taxon>
        <taxon>Pseudoneobacillus</taxon>
    </lineage>
</organism>
<comment type="caution">
    <text evidence="3">The sequence shown here is derived from an EMBL/GenBank/DDBJ whole genome shotgun (WGS) entry which is preliminary data.</text>
</comment>
<name>A0A9C7LB34_9BACI</name>
<evidence type="ECO:0000259" key="2">
    <source>
        <dbReference type="PROSITE" id="PS51272"/>
    </source>
</evidence>
<reference evidence="3" key="1">
    <citation type="submission" date="2021-10" db="EMBL/GenBank/DDBJ databases">
        <authorList>
            <person name="Criscuolo A."/>
        </authorList>
    </citation>
    <scope>NUCLEOTIDE SEQUENCE</scope>
    <source>
        <strain evidence="3">CIP111885</strain>
    </source>
</reference>
<keyword evidence="4" id="KW-1185">Reference proteome</keyword>
<dbReference type="Pfam" id="PF00395">
    <property type="entry name" value="SLH"/>
    <property type="match status" value="3"/>
</dbReference>
<feature type="domain" description="SLH" evidence="2">
    <location>
        <begin position="260"/>
        <end position="323"/>
    </location>
</feature>
<dbReference type="InterPro" id="IPR001119">
    <property type="entry name" value="SLH_dom"/>
</dbReference>
<dbReference type="InterPro" id="IPR013830">
    <property type="entry name" value="SGNH_hydro"/>
</dbReference>
<dbReference type="SUPFAM" id="SSF52266">
    <property type="entry name" value="SGNH hydrolase"/>
    <property type="match status" value="1"/>
</dbReference>
<dbReference type="PANTHER" id="PTHR43308">
    <property type="entry name" value="OUTER MEMBRANE PROTEIN ALPHA-RELATED"/>
    <property type="match status" value="1"/>
</dbReference>
<accession>A0A9C7LB34</accession>
<sequence>MKSFKNSRLLSLLVIFVFLLGILMPAQTQAVGAKVHYVALGDSLAAGELARPADGVRTWVKGFSGIIADHFEKKGVLASYTNKFAMSGYTTQNVLDDIVSNKEVEGKKLQDTLKVANYVTVTAGANDVLQVAQIDIAKETVSIDPLKFGATNSKIQSNITSIIKEIQKLNPKAEIYISGYYNPFPYLSAAQLGQLEQMLNLLNGGIKTVSQANGATFVDMKGIFDASKETYLPNPRDIHPSLEGYQLLANHFISAYDSKIKFQFEDVPIGYTYFNEIKFLVENRVMTGVTSTQFGTKQSITRADTAQALYNILPFEKSIPANPGFSDVPESHPNYMAIAKLTQAGVFQKAEKFNPDAPLTRAQMAKVLTLSFQLKATTSSSFKDVKTGDWPKEFVDALFSAKITTGYTSDNTFRPNLTTNREQFALFLVRSANNVLATVK</sequence>
<evidence type="ECO:0000313" key="3">
    <source>
        <dbReference type="EMBL" id="CAG9608493.1"/>
    </source>
</evidence>
<protein>
    <recommendedName>
        <fullName evidence="2">SLH domain-containing protein</fullName>
    </recommendedName>
</protein>
<dbReference type="Pfam" id="PF13472">
    <property type="entry name" value="Lipase_GDSL_2"/>
    <property type="match status" value="1"/>
</dbReference>
<dbReference type="Gene3D" id="3.40.50.1110">
    <property type="entry name" value="SGNH hydrolase"/>
    <property type="match status" value="1"/>
</dbReference>
<dbReference type="Proteomes" id="UP000789845">
    <property type="component" value="Unassembled WGS sequence"/>
</dbReference>
<dbReference type="EMBL" id="CAKJTG010000010">
    <property type="protein sequence ID" value="CAG9608493.1"/>
    <property type="molecule type" value="Genomic_DNA"/>
</dbReference>
<dbReference type="InterPro" id="IPR036514">
    <property type="entry name" value="SGNH_hydro_sf"/>
</dbReference>
<dbReference type="PANTHER" id="PTHR43308:SF5">
    <property type="entry name" value="S-LAYER PROTEIN _ PEPTIDOGLYCAN ENDO-BETA-N-ACETYLGLUCOSAMINIDASE"/>
    <property type="match status" value="1"/>
</dbReference>
<dbReference type="PROSITE" id="PS51272">
    <property type="entry name" value="SLH"/>
    <property type="match status" value="3"/>
</dbReference>
<feature type="domain" description="SLH" evidence="2">
    <location>
        <begin position="378"/>
        <end position="440"/>
    </location>
</feature>
<dbReference type="InterPro" id="IPR051465">
    <property type="entry name" value="Cell_Envelope_Struct_Comp"/>
</dbReference>
<evidence type="ECO:0000256" key="1">
    <source>
        <dbReference type="ARBA" id="ARBA00022729"/>
    </source>
</evidence>
<dbReference type="AlphaFoldDB" id="A0A9C7LB34"/>
<gene>
    <name evidence="3" type="ORF">NEOCIP111885_02187</name>
</gene>
<dbReference type="RefSeq" id="WP_230496727.1">
    <property type="nucleotide sequence ID" value="NZ_CAKJTG010000010.1"/>
</dbReference>
<feature type="domain" description="SLH" evidence="2">
    <location>
        <begin position="325"/>
        <end position="377"/>
    </location>
</feature>
<proteinExistence type="predicted"/>
<keyword evidence="1" id="KW-0732">Signal</keyword>
<evidence type="ECO:0000313" key="4">
    <source>
        <dbReference type="Proteomes" id="UP000789845"/>
    </source>
</evidence>